<reference evidence="1 2" key="1">
    <citation type="journal article" date="2019" name="bioRxiv">
        <title>Genomics, evolutionary history and diagnostics of the Alternaria alternata species group including apple and Asian pear pathotypes.</title>
        <authorList>
            <person name="Armitage A.D."/>
            <person name="Cockerton H.M."/>
            <person name="Sreenivasaprasad S."/>
            <person name="Woodhall J.W."/>
            <person name="Lane C.R."/>
            <person name="Harrison R.J."/>
            <person name="Clarkson J.P."/>
        </authorList>
    </citation>
    <scope>NUCLEOTIDE SEQUENCE [LARGE SCALE GENOMIC DNA]</scope>
    <source>
        <strain evidence="1 2">FERA 650</strain>
    </source>
</reference>
<evidence type="ECO:0000313" key="1">
    <source>
        <dbReference type="EMBL" id="KAB2106734.1"/>
    </source>
</evidence>
<evidence type="ECO:0000313" key="2">
    <source>
        <dbReference type="Proteomes" id="UP000293547"/>
    </source>
</evidence>
<accession>A0ACB6FQR0</accession>
<proteinExistence type="predicted"/>
<dbReference type="EMBL" id="PDWZ02000004">
    <property type="protein sequence ID" value="KAB2106734.1"/>
    <property type="molecule type" value="Genomic_DNA"/>
</dbReference>
<comment type="caution">
    <text evidence="1">The sequence shown here is derived from an EMBL/GenBank/DDBJ whole genome shotgun (WGS) entry which is preliminary data.</text>
</comment>
<gene>
    <name evidence="1" type="ORF">AG0111_0g5394</name>
</gene>
<sequence>MAEIVGTVASVTQLVQLSGALLAGGYSFLSKVARAPSEIRGLLTETAAVNSLLAQLQQIADSVPKNASDDVLQALERVGVFQECQTILKLIEKALAKCEQVNGQDARNLGKKLMWPFKEKEAKDALQRLHHMRGLLANAIDANSASAVRRTEVGQALLSDEMREVSRHLSTQTNCEEARKVVSWVSSTPSDGAHISLASALSRHIPGTGTWLLRSKQF</sequence>
<organism evidence="1 2">
    <name type="scientific">Alternaria gaisen</name>
    <dbReference type="NCBI Taxonomy" id="167740"/>
    <lineage>
        <taxon>Eukaryota</taxon>
        <taxon>Fungi</taxon>
        <taxon>Dikarya</taxon>
        <taxon>Ascomycota</taxon>
        <taxon>Pezizomycotina</taxon>
        <taxon>Dothideomycetes</taxon>
        <taxon>Pleosporomycetidae</taxon>
        <taxon>Pleosporales</taxon>
        <taxon>Pleosporineae</taxon>
        <taxon>Pleosporaceae</taxon>
        <taxon>Alternaria</taxon>
        <taxon>Alternaria sect. Alternaria</taxon>
    </lineage>
</organism>
<name>A0ACB6FQR0_9PLEO</name>
<keyword evidence="2" id="KW-1185">Reference proteome</keyword>
<protein>
    <submittedName>
        <fullName evidence="1">Uncharacterized protein</fullName>
    </submittedName>
</protein>
<dbReference type="Proteomes" id="UP000293547">
    <property type="component" value="Unassembled WGS sequence"/>
</dbReference>